<feature type="domain" description="SANT" evidence="4">
    <location>
        <begin position="8"/>
        <end position="55"/>
    </location>
</feature>
<reference evidence="6" key="1">
    <citation type="journal article" date="2012" name="Nat. Biotechnol.">
        <title>Draft genome sequence of pigeonpea (Cajanus cajan), an orphan legume crop of resource-poor farmers.</title>
        <authorList>
            <person name="Varshney R.K."/>
            <person name="Chen W."/>
            <person name="Li Y."/>
            <person name="Bharti A.K."/>
            <person name="Saxena R.K."/>
            <person name="Schlueter J.A."/>
            <person name="Donoghue M.T."/>
            <person name="Azam S."/>
            <person name="Fan G."/>
            <person name="Whaley A.M."/>
            <person name="Farmer A.D."/>
            <person name="Sheridan J."/>
            <person name="Iwata A."/>
            <person name="Tuteja R."/>
            <person name="Penmetsa R.V."/>
            <person name="Wu W."/>
            <person name="Upadhyaya H.D."/>
            <person name="Yang S.P."/>
            <person name="Shah T."/>
            <person name="Saxena K.B."/>
            <person name="Michael T."/>
            <person name="McCombie W.R."/>
            <person name="Yang B."/>
            <person name="Zhang G."/>
            <person name="Yang H."/>
            <person name="Wang J."/>
            <person name="Spillane C."/>
            <person name="Cook D.R."/>
            <person name="May G.D."/>
            <person name="Xu X."/>
            <person name="Jackson S.A."/>
        </authorList>
    </citation>
    <scope>NUCLEOTIDE SEQUENCE [LARGE SCALE GENOMIC DNA]</scope>
</reference>
<dbReference type="PANTHER" id="PTHR22929:SF0">
    <property type="entry name" value="TRANSCRIPTION FACTOR TFIIIB COMPONENT B'' HOMOLOG"/>
    <property type="match status" value="1"/>
</dbReference>
<dbReference type="OMA" id="FMAVDEV"/>
<dbReference type="CDD" id="cd00167">
    <property type="entry name" value="SANT"/>
    <property type="match status" value="1"/>
</dbReference>
<dbReference type="GO" id="GO:0000126">
    <property type="term" value="C:transcription factor TFIIIB complex"/>
    <property type="evidence" value="ECO:0007669"/>
    <property type="project" value="TreeGrafter"/>
</dbReference>
<dbReference type="InterPro" id="IPR009057">
    <property type="entry name" value="Homeodomain-like_sf"/>
</dbReference>
<dbReference type="GO" id="GO:0070898">
    <property type="term" value="P:RNA polymerase III preinitiation complex assembly"/>
    <property type="evidence" value="ECO:0007669"/>
    <property type="project" value="TreeGrafter"/>
</dbReference>
<accession>A0A151SD13</accession>
<dbReference type="EMBL" id="KQ483421">
    <property type="protein sequence ID" value="KYP52700.1"/>
    <property type="molecule type" value="Genomic_DNA"/>
</dbReference>
<feature type="region of interest" description="Disordered" evidence="3">
    <location>
        <begin position="108"/>
        <end position="161"/>
    </location>
</feature>
<evidence type="ECO:0000313" key="6">
    <source>
        <dbReference type="EMBL" id="KYP52700.1"/>
    </source>
</evidence>
<feature type="compositionally biased region" description="Low complexity" evidence="3">
    <location>
        <begin position="108"/>
        <end position="121"/>
    </location>
</feature>
<comment type="subcellular location">
    <subcellularLocation>
        <location evidence="1">Nucleus</location>
    </subcellularLocation>
</comment>
<dbReference type="Pfam" id="PF15963">
    <property type="entry name" value="Myb_DNA-bind_7"/>
    <property type="match status" value="1"/>
</dbReference>
<gene>
    <name evidence="6" type="ORF">KK1_025445</name>
</gene>
<dbReference type="InterPro" id="IPR017884">
    <property type="entry name" value="SANT_dom"/>
</dbReference>
<evidence type="ECO:0000259" key="4">
    <source>
        <dbReference type="PROSITE" id="PS51293"/>
    </source>
</evidence>
<name>A0A151SD13_CAJCA</name>
<dbReference type="GO" id="GO:0005634">
    <property type="term" value="C:nucleus"/>
    <property type="evidence" value="ECO:0007669"/>
    <property type="project" value="UniProtKB-SubCell"/>
</dbReference>
<dbReference type="InterPro" id="IPR017930">
    <property type="entry name" value="Myb_dom"/>
</dbReference>
<dbReference type="Gramene" id="C.cajan_24081.t">
    <property type="protein sequence ID" value="C.cajan_24081.t"/>
    <property type="gene ID" value="C.cajan_24081"/>
</dbReference>
<dbReference type="GO" id="GO:0001156">
    <property type="term" value="F:TFIIIC-class transcription factor complex binding"/>
    <property type="evidence" value="ECO:0007669"/>
    <property type="project" value="TreeGrafter"/>
</dbReference>
<evidence type="ECO:0000259" key="5">
    <source>
        <dbReference type="PROSITE" id="PS51294"/>
    </source>
</evidence>
<dbReference type="InterPro" id="IPR039467">
    <property type="entry name" value="TFIIIB_B''_Myb"/>
</dbReference>
<dbReference type="Gene3D" id="1.10.10.60">
    <property type="entry name" value="Homeodomain-like"/>
    <property type="match status" value="1"/>
</dbReference>
<evidence type="ECO:0000256" key="1">
    <source>
        <dbReference type="ARBA" id="ARBA00004123"/>
    </source>
</evidence>
<dbReference type="PROSITE" id="PS51294">
    <property type="entry name" value="HTH_MYB"/>
    <property type="match status" value="1"/>
</dbReference>
<dbReference type="AlphaFoldDB" id="A0A151SD13"/>
<sequence>MEKAPRGKWSKQDTGLFYEAVRELGTDFSMIQQLFPGKTRHQIKLKYKKEERENPSLLTDAVNNRAKDHSHYKLLIERLQDASNKAEVDPSRDASDFMAVDEVLDLTPATNNEEAAEVATTKQEDDVKAQEDSVAVPSPEQSDDSDDDFQKWSQYKSVFDE</sequence>
<dbReference type="InterPro" id="IPR001005">
    <property type="entry name" value="SANT/Myb"/>
</dbReference>
<keyword evidence="7" id="KW-1185">Reference proteome</keyword>
<feature type="domain" description="HTH myb-type" evidence="5">
    <location>
        <begin position="1"/>
        <end position="49"/>
    </location>
</feature>
<evidence type="ECO:0000256" key="3">
    <source>
        <dbReference type="SAM" id="MobiDB-lite"/>
    </source>
</evidence>
<dbReference type="SMART" id="SM00717">
    <property type="entry name" value="SANT"/>
    <property type="match status" value="1"/>
</dbReference>
<protein>
    <submittedName>
        <fullName evidence="6">Transcription factor TFIIIB component B</fullName>
    </submittedName>
</protein>
<dbReference type="Proteomes" id="UP000075243">
    <property type="component" value="Unassembled WGS sequence"/>
</dbReference>
<dbReference type="SUPFAM" id="SSF46689">
    <property type="entry name" value="Homeodomain-like"/>
    <property type="match status" value="1"/>
</dbReference>
<dbReference type="STRING" id="3821.A0A151SD13"/>
<organism evidence="6 7">
    <name type="scientific">Cajanus cajan</name>
    <name type="common">Pigeon pea</name>
    <name type="synonym">Cajanus indicus</name>
    <dbReference type="NCBI Taxonomy" id="3821"/>
    <lineage>
        <taxon>Eukaryota</taxon>
        <taxon>Viridiplantae</taxon>
        <taxon>Streptophyta</taxon>
        <taxon>Embryophyta</taxon>
        <taxon>Tracheophyta</taxon>
        <taxon>Spermatophyta</taxon>
        <taxon>Magnoliopsida</taxon>
        <taxon>eudicotyledons</taxon>
        <taxon>Gunneridae</taxon>
        <taxon>Pentapetalae</taxon>
        <taxon>rosids</taxon>
        <taxon>fabids</taxon>
        <taxon>Fabales</taxon>
        <taxon>Fabaceae</taxon>
        <taxon>Papilionoideae</taxon>
        <taxon>50 kb inversion clade</taxon>
        <taxon>NPAAA clade</taxon>
        <taxon>indigoferoid/millettioid clade</taxon>
        <taxon>Phaseoleae</taxon>
        <taxon>Cajanus</taxon>
    </lineage>
</organism>
<proteinExistence type="predicted"/>
<keyword evidence="2" id="KW-0539">Nucleus</keyword>
<dbReference type="PROSITE" id="PS51293">
    <property type="entry name" value="SANT"/>
    <property type="match status" value="1"/>
</dbReference>
<feature type="compositionally biased region" description="Basic and acidic residues" evidence="3">
    <location>
        <begin position="122"/>
        <end position="131"/>
    </location>
</feature>
<evidence type="ECO:0000313" key="7">
    <source>
        <dbReference type="Proteomes" id="UP000075243"/>
    </source>
</evidence>
<evidence type="ECO:0000256" key="2">
    <source>
        <dbReference type="ARBA" id="ARBA00023242"/>
    </source>
</evidence>
<feature type="compositionally biased region" description="Polar residues" evidence="3">
    <location>
        <begin position="151"/>
        <end position="161"/>
    </location>
</feature>
<dbReference type="PANTHER" id="PTHR22929">
    <property type="entry name" value="RNA POLYMERASE III TRANSCRIPTION INITIATION FACTOR B"/>
    <property type="match status" value="1"/>
</dbReference>